<keyword evidence="3 5" id="KW-0238">DNA-binding</keyword>
<evidence type="ECO:0000313" key="8">
    <source>
        <dbReference type="Proteomes" id="UP000290572"/>
    </source>
</evidence>
<dbReference type="InterPro" id="IPR003316">
    <property type="entry name" value="E2F_WHTH_DNA-bd_dom"/>
</dbReference>
<dbReference type="InterPro" id="IPR036388">
    <property type="entry name" value="WH-like_DNA-bd_sf"/>
</dbReference>
<name>A0A498MNP5_LABRO</name>
<dbReference type="PANTHER" id="PTHR12081:SF44">
    <property type="entry name" value="TRANSCRIPTION FACTOR E2F3"/>
    <property type="match status" value="1"/>
</dbReference>
<dbReference type="Gene3D" id="1.10.10.10">
    <property type="entry name" value="Winged helix-like DNA-binding domain superfamily/Winged helix DNA-binding domain"/>
    <property type="match status" value="1"/>
</dbReference>
<evidence type="ECO:0000259" key="6">
    <source>
        <dbReference type="SMART" id="SM01372"/>
    </source>
</evidence>
<dbReference type="GO" id="GO:0000978">
    <property type="term" value="F:RNA polymerase II cis-regulatory region sequence-specific DNA binding"/>
    <property type="evidence" value="ECO:0007669"/>
    <property type="project" value="InterPro"/>
</dbReference>
<reference evidence="7 8" key="1">
    <citation type="submission" date="2018-03" db="EMBL/GenBank/DDBJ databases">
        <title>Draft genome sequence of Rohu Carp (Labeo rohita).</title>
        <authorList>
            <person name="Das P."/>
            <person name="Kushwaha B."/>
            <person name="Joshi C.G."/>
            <person name="Kumar D."/>
            <person name="Nagpure N.S."/>
            <person name="Sahoo L."/>
            <person name="Das S.P."/>
            <person name="Bit A."/>
            <person name="Patnaik S."/>
            <person name="Meher P.K."/>
            <person name="Jayasankar P."/>
            <person name="Koringa P.G."/>
            <person name="Patel N.V."/>
            <person name="Hinsu A.T."/>
            <person name="Kumar R."/>
            <person name="Pandey M."/>
            <person name="Agarwal S."/>
            <person name="Srivastava S."/>
            <person name="Singh M."/>
            <person name="Iquebal M.A."/>
            <person name="Jaiswal S."/>
            <person name="Angadi U.B."/>
            <person name="Kumar N."/>
            <person name="Raza M."/>
            <person name="Shah T.M."/>
            <person name="Rai A."/>
            <person name="Jena J.K."/>
        </authorList>
    </citation>
    <scope>NUCLEOTIDE SEQUENCE [LARGE SCALE GENOMIC DNA]</scope>
    <source>
        <strain evidence="7">DASCIFA01</strain>
        <tissue evidence="7">Testis</tissue>
    </source>
</reference>
<dbReference type="PANTHER" id="PTHR12081">
    <property type="entry name" value="TRANSCRIPTION FACTOR E2F"/>
    <property type="match status" value="1"/>
</dbReference>
<keyword evidence="8" id="KW-1185">Reference proteome</keyword>
<evidence type="ECO:0000256" key="2">
    <source>
        <dbReference type="ARBA" id="ARBA00023015"/>
    </source>
</evidence>
<dbReference type="EMBL" id="QBIY01012648">
    <property type="protein sequence ID" value="RXN20286.1"/>
    <property type="molecule type" value="Genomic_DNA"/>
</dbReference>
<gene>
    <name evidence="7" type="ORF">ROHU_025145</name>
</gene>
<proteinExistence type="inferred from homology"/>
<dbReference type="AlphaFoldDB" id="A0A498MNP5"/>
<evidence type="ECO:0000256" key="3">
    <source>
        <dbReference type="ARBA" id="ARBA00023125"/>
    </source>
</evidence>
<dbReference type="Pfam" id="PF02319">
    <property type="entry name" value="WHD_E2F_TDP"/>
    <property type="match status" value="1"/>
</dbReference>
<dbReference type="InterPro" id="IPR015633">
    <property type="entry name" value="E2F"/>
</dbReference>
<comment type="caution">
    <text evidence="7">The sequence shown here is derived from an EMBL/GenBank/DDBJ whole genome shotgun (WGS) entry which is preliminary data.</text>
</comment>
<keyword evidence="2 5" id="KW-0805">Transcription regulation</keyword>
<organism evidence="7 8">
    <name type="scientific">Labeo rohita</name>
    <name type="common">Indian major carp</name>
    <name type="synonym">Cyprinus rohita</name>
    <dbReference type="NCBI Taxonomy" id="84645"/>
    <lineage>
        <taxon>Eukaryota</taxon>
        <taxon>Metazoa</taxon>
        <taxon>Chordata</taxon>
        <taxon>Craniata</taxon>
        <taxon>Vertebrata</taxon>
        <taxon>Euteleostomi</taxon>
        <taxon>Actinopterygii</taxon>
        <taxon>Neopterygii</taxon>
        <taxon>Teleostei</taxon>
        <taxon>Ostariophysi</taxon>
        <taxon>Cypriniformes</taxon>
        <taxon>Cyprinidae</taxon>
        <taxon>Labeoninae</taxon>
        <taxon>Labeonini</taxon>
        <taxon>Labeo</taxon>
    </lineage>
</organism>
<dbReference type="STRING" id="84645.A0A498MNP5"/>
<dbReference type="GO" id="GO:0000981">
    <property type="term" value="F:DNA-binding transcription factor activity, RNA polymerase II-specific"/>
    <property type="evidence" value="ECO:0007669"/>
    <property type="project" value="TreeGrafter"/>
</dbReference>
<evidence type="ECO:0000256" key="4">
    <source>
        <dbReference type="ARBA" id="ARBA00023163"/>
    </source>
</evidence>
<dbReference type="FunFam" id="1.10.10.10:FF:000008">
    <property type="entry name" value="E2F transcription factor 1"/>
    <property type="match status" value="1"/>
</dbReference>
<evidence type="ECO:0000313" key="7">
    <source>
        <dbReference type="EMBL" id="RXN20286.1"/>
    </source>
</evidence>
<protein>
    <submittedName>
        <fullName evidence="7">Transcription factor E2F3-like protein</fullName>
    </submittedName>
</protein>
<dbReference type="SMART" id="SM01372">
    <property type="entry name" value="E2F_TDP"/>
    <property type="match status" value="1"/>
</dbReference>
<evidence type="ECO:0000256" key="1">
    <source>
        <dbReference type="ARBA" id="ARBA00010940"/>
    </source>
</evidence>
<dbReference type="Proteomes" id="UP000290572">
    <property type="component" value="Unassembled WGS sequence"/>
</dbReference>
<dbReference type="SUPFAM" id="SSF46785">
    <property type="entry name" value="Winged helix' DNA-binding domain"/>
    <property type="match status" value="1"/>
</dbReference>
<comment type="subcellular location">
    <subcellularLocation>
        <location evidence="5">Nucleus</location>
    </subcellularLocation>
</comment>
<accession>A0A498MNP5</accession>
<comment type="similarity">
    <text evidence="1 5">Belongs to the E2F/DP family.</text>
</comment>
<feature type="domain" description="E2F/DP family winged-helix DNA-binding" evidence="6">
    <location>
        <begin position="49"/>
        <end position="114"/>
    </location>
</feature>
<keyword evidence="4 5" id="KW-0804">Transcription</keyword>
<keyword evidence="5" id="KW-0539">Nucleus</keyword>
<dbReference type="InterPro" id="IPR036390">
    <property type="entry name" value="WH_DNA-bd_sf"/>
</dbReference>
<evidence type="ECO:0000256" key="5">
    <source>
        <dbReference type="RuleBase" id="RU003796"/>
    </source>
</evidence>
<dbReference type="GO" id="GO:0090575">
    <property type="term" value="C:RNA polymerase II transcription regulator complex"/>
    <property type="evidence" value="ECO:0007669"/>
    <property type="project" value="TreeGrafter"/>
</dbReference>
<sequence length="261" mass="28668">MWSSQAKRRLELDITDHQYSEPAKTLRSRKGALKLKVPKAPKTPPEKTRYDTSLGFLTKKFCQLLAQSSDGVLDLNKAAIVLNVQKRRLYDITNVLEGVRLIKKKSKNNIQWLGSSLPSEGGLPSPAVQSQSLAREMLALTQEERRLDELIQTCTRNVQQMTEEIHKAATDVIADGVKMNGSSNGGVNGYGPLTGSAPMSPLSSSLSSILQQPEESIPFVPLSPALLNDEYMLSLGDEQGISDLFDSCDLDTLALDDLLRI</sequence>